<evidence type="ECO:0000256" key="1">
    <source>
        <dbReference type="SAM" id="SignalP"/>
    </source>
</evidence>
<dbReference type="AlphaFoldDB" id="A0A345ZA87"/>
<organism evidence="2 3">
    <name type="scientific">Candidatus Chromulinivorax destructor</name>
    <dbReference type="NCBI Taxonomy" id="2066483"/>
    <lineage>
        <taxon>Bacteria</taxon>
        <taxon>Candidatus Babelota</taxon>
        <taxon>Candidatus Babeliae</taxon>
        <taxon>Candidatus Babeliales</taxon>
        <taxon>Candidatus Chromulinivoraceae</taxon>
        <taxon>Candidatus Chromulinivorax</taxon>
    </lineage>
</organism>
<keyword evidence="3" id="KW-1185">Reference proteome</keyword>
<proteinExistence type="predicted"/>
<gene>
    <name evidence="2" type="ORF">C0J27_00365</name>
</gene>
<evidence type="ECO:0008006" key="4">
    <source>
        <dbReference type="Google" id="ProtNLM"/>
    </source>
</evidence>
<keyword evidence="1" id="KW-0732">Signal</keyword>
<dbReference type="EMBL" id="CP025544">
    <property type="protein sequence ID" value="AXK60204.1"/>
    <property type="molecule type" value="Genomic_DNA"/>
</dbReference>
<evidence type="ECO:0000313" key="3">
    <source>
        <dbReference type="Proteomes" id="UP000254834"/>
    </source>
</evidence>
<dbReference type="KEGG" id="cdes:C0J27_00365"/>
<evidence type="ECO:0000313" key="2">
    <source>
        <dbReference type="EMBL" id="AXK60204.1"/>
    </source>
</evidence>
<sequence>MKKKYSLLFCVLFFIALGCKTAQGDDFHANNVKFISFIMEQSIDQEKNLTYSQYRCEVYKLILDSINLAKNINDAQFIQDIEKLNIKFYGGAHYGYQANPLLQLAYLTKNDDQQKIWLKCHYDFLVSYLQAKNQKDKDKAIDMHADVMVKFYQIDERNGFLLGTNYYQHNAHAHNKKYLETVCQMHDKNKAFNNYIGAIDKLILNYANNSEQLDDNVLREKLAEIKVKHASVYNQDSYALDLARVKGLIQLARRDSQTKKYLQSTLDFFTKLDVTLKSEKRDALINSFADEFILSLSMNIRNDNVVVLNNRAMNKMIECIIELDNRRQFDADVYKNASDRLIHKEVMKNQDEEEKSYKKDVSKFLLEMNNIHDNAKKLKKIEEFAPRYAEGKKSYTKLRLAPIKTQDGKILAKYFEL</sequence>
<dbReference type="Proteomes" id="UP000254834">
    <property type="component" value="Chromosome"/>
</dbReference>
<name>A0A345ZA87_9BACT</name>
<accession>A0A345ZA87</accession>
<reference evidence="2 3" key="1">
    <citation type="submission" date="2017-12" db="EMBL/GenBank/DDBJ databases">
        <title>Chromulinavorax destructans is a abundant pathogen of dominant heterotrophic picoflagllates.</title>
        <authorList>
            <person name="Deeg C.M."/>
            <person name="Zimmer M."/>
            <person name="Suttle C.A."/>
        </authorList>
    </citation>
    <scope>NUCLEOTIDE SEQUENCE [LARGE SCALE GENOMIC DNA]</scope>
    <source>
        <strain evidence="2 3">SeV1</strain>
    </source>
</reference>
<dbReference type="RefSeq" id="WP_115585219.1">
    <property type="nucleotide sequence ID" value="NZ_CP025544.1"/>
</dbReference>
<feature type="signal peptide" evidence="1">
    <location>
        <begin position="1"/>
        <end position="24"/>
    </location>
</feature>
<dbReference type="PROSITE" id="PS51257">
    <property type="entry name" value="PROKAR_LIPOPROTEIN"/>
    <property type="match status" value="1"/>
</dbReference>
<protein>
    <recommendedName>
        <fullName evidence="4">Lipoprotein</fullName>
    </recommendedName>
</protein>
<feature type="chain" id="PRO_5016973521" description="Lipoprotein" evidence="1">
    <location>
        <begin position="25"/>
        <end position="417"/>
    </location>
</feature>